<dbReference type="InterPro" id="IPR015897">
    <property type="entry name" value="CHK_kinase-like"/>
</dbReference>
<dbReference type="InterPro" id="IPR011009">
    <property type="entry name" value="Kinase-like_dom_sf"/>
</dbReference>
<protein>
    <submittedName>
        <fullName evidence="2">Uu.00g137090.m01.CDS01</fullName>
    </submittedName>
</protein>
<dbReference type="Proteomes" id="UP001295740">
    <property type="component" value="Unassembled WGS sequence"/>
</dbReference>
<dbReference type="Pfam" id="PF02958">
    <property type="entry name" value="EcKL"/>
    <property type="match status" value="1"/>
</dbReference>
<dbReference type="AlphaFoldDB" id="A0AAI8VQ78"/>
<dbReference type="PANTHER" id="PTHR11012">
    <property type="entry name" value="PROTEIN KINASE-LIKE DOMAIN-CONTAINING"/>
    <property type="match status" value="1"/>
</dbReference>
<dbReference type="EMBL" id="CAUWAG010000012">
    <property type="protein sequence ID" value="CAJ2508683.1"/>
    <property type="molecule type" value="Genomic_DNA"/>
</dbReference>
<sequence length="324" mass="36432">MSKVSINQDLPLRPEDISSEWLSSVLGCIVESFTMTFTTLNATTGKVFVTISYKHTVETDRPTHVCLKGSFNPSMMALEGYRELLLAMYTREVEFFNQIAPRIPAIKLPKVWRALASTHQGLLVMDDLYQMGYTFGEPAIPWAVDKVVAGVEQLAVLHAATWNTTEYPWLTPSYEEVMIGLADQWENVVLGADRPPIPDMIQNKDRTVAAMRKHFATKNSKFLCVVHGDPHLGNTFLDREGQPGFLDWQTAHIGSAFHDVAYFVIGSLSIDDRQEHEIAILERYLAQLARLGCSRLSAQEEDVLTEYKKSMMAGMGWVLTPFAI</sequence>
<evidence type="ECO:0000259" key="1">
    <source>
        <dbReference type="SMART" id="SM00587"/>
    </source>
</evidence>
<comment type="caution">
    <text evidence="2">The sequence shown here is derived from an EMBL/GenBank/DDBJ whole genome shotgun (WGS) entry which is preliminary data.</text>
</comment>
<accession>A0AAI8VQ78</accession>
<organism evidence="2 3">
    <name type="scientific">Anthostomella pinea</name>
    <dbReference type="NCBI Taxonomy" id="933095"/>
    <lineage>
        <taxon>Eukaryota</taxon>
        <taxon>Fungi</taxon>
        <taxon>Dikarya</taxon>
        <taxon>Ascomycota</taxon>
        <taxon>Pezizomycotina</taxon>
        <taxon>Sordariomycetes</taxon>
        <taxon>Xylariomycetidae</taxon>
        <taxon>Xylariales</taxon>
        <taxon>Xylariaceae</taxon>
        <taxon>Anthostomella</taxon>
    </lineage>
</organism>
<reference evidence="2" key="1">
    <citation type="submission" date="2023-10" db="EMBL/GenBank/DDBJ databases">
        <authorList>
            <person name="Hackl T."/>
        </authorList>
    </citation>
    <scope>NUCLEOTIDE SEQUENCE</scope>
</reference>
<dbReference type="InterPro" id="IPR004119">
    <property type="entry name" value="EcKL"/>
</dbReference>
<dbReference type="SMART" id="SM00587">
    <property type="entry name" value="CHK"/>
    <property type="match status" value="1"/>
</dbReference>
<evidence type="ECO:0000313" key="3">
    <source>
        <dbReference type="Proteomes" id="UP001295740"/>
    </source>
</evidence>
<proteinExistence type="predicted"/>
<feature type="domain" description="CHK kinase-like" evidence="1">
    <location>
        <begin position="123"/>
        <end position="294"/>
    </location>
</feature>
<gene>
    <name evidence="2" type="ORF">KHLLAP_LOCUS9151</name>
</gene>
<dbReference type="Gene3D" id="3.90.1200.10">
    <property type="match status" value="1"/>
</dbReference>
<evidence type="ECO:0000313" key="2">
    <source>
        <dbReference type="EMBL" id="CAJ2508683.1"/>
    </source>
</evidence>
<name>A0AAI8VQ78_9PEZI</name>
<dbReference type="SUPFAM" id="SSF56112">
    <property type="entry name" value="Protein kinase-like (PK-like)"/>
    <property type="match status" value="1"/>
</dbReference>
<keyword evidence="3" id="KW-1185">Reference proteome</keyword>
<dbReference type="PANTHER" id="PTHR11012:SF30">
    <property type="entry name" value="PROTEIN KINASE-LIKE DOMAIN-CONTAINING"/>
    <property type="match status" value="1"/>
</dbReference>